<dbReference type="STRING" id="3476.A0A2P5DCH2"/>
<proteinExistence type="predicted"/>
<dbReference type="EC" id="2.7.1.26" evidence="2"/>
<dbReference type="UniPathway" id="UPA00276">
    <property type="reaction ID" value="UER00406"/>
</dbReference>
<dbReference type="InterPro" id="IPR015865">
    <property type="entry name" value="Riboflavin_kinase_bac/euk"/>
</dbReference>
<evidence type="ECO:0000256" key="5">
    <source>
        <dbReference type="ARBA" id="ARBA00022679"/>
    </source>
</evidence>
<dbReference type="Pfam" id="PF01687">
    <property type="entry name" value="Flavokinase"/>
    <property type="match status" value="1"/>
</dbReference>
<dbReference type="OrthoDB" id="1654035at2759"/>
<evidence type="ECO:0000256" key="2">
    <source>
        <dbReference type="ARBA" id="ARBA00012105"/>
    </source>
</evidence>
<keyword evidence="7" id="KW-0067">ATP-binding</keyword>
<evidence type="ECO:0000256" key="6">
    <source>
        <dbReference type="ARBA" id="ARBA00022741"/>
    </source>
</evidence>
<dbReference type="Gene3D" id="2.40.30.30">
    <property type="entry name" value="Riboflavin kinase-like"/>
    <property type="match status" value="1"/>
</dbReference>
<comment type="caution">
    <text evidence="9">The sequence shown here is derived from an EMBL/GenBank/DDBJ whole genome shotgun (WGS) entry which is preliminary data.</text>
</comment>
<evidence type="ECO:0000256" key="7">
    <source>
        <dbReference type="ARBA" id="ARBA00022840"/>
    </source>
</evidence>
<dbReference type="InterPro" id="IPR023468">
    <property type="entry name" value="Riboflavin_kinase"/>
</dbReference>
<keyword evidence="5" id="KW-0808">Transferase</keyword>
<evidence type="ECO:0000256" key="4">
    <source>
        <dbReference type="ARBA" id="ARBA00022643"/>
    </source>
</evidence>
<evidence type="ECO:0000313" key="10">
    <source>
        <dbReference type="Proteomes" id="UP000237105"/>
    </source>
</evidence>
<sequence length="62" mass="7261">MRIFMESNCNLLSVVYIRPKAKFPTLESLIVKIHEDGKIAERVLDLPLYSKYKDDLYLRSSV</sequence>
<dbReference type="GO" id="GO:0009231">
    <property type="term" value="P:riboflavin biosynthetic process"/>
    <property type="evidence" value="ECO:0007669"/>
    <property type="project" value="InterPro"/>
</dbReference>
<keyword evidence="9" id="KW-0418">Kinase</keyword>
<comment type="pathway">
    <text evidence="1">Cofactor biosynthesis; FMN biosynthesis; FMN from riboflavin (ATP route): step 1/1.</text>
</comment>
<organism evidence="9 10">
    <name type="scientific">Parasponia andersonii</name>
    <name type="common">Sponia andersonii</name>
    <dbReference type="NCBI Taxonomy" id="3476"/>
    <lineage>
        <taxon>Eukaryota</taxon>
        <taxon>Viridiplantae</taxon>
        <taxon>Streptophyta</taxon>
        <taxon>Embryophyta</taxon>
        <taxon>Tracheophyta</taxon>
        <taxon>Spermatophyta</taxon>
        <taxon>Magnoliopsida</taxon>
        <taxon>eudicotyledons</taxon>
        <taxon>Gunneridae</taxon>
        <taxon>Pentapetalae</taxon>
        <taxon>rosids</taxon>
        <taxon>fabids</taxon>
        <taxon>Rosales</taxon>
        <taxon>Cannabaceae</taxon>
        <taxon>Parasponia</taxon>
    </lineage>
</organism>
<reference evidence="10" key="1">
    <citation type="submission" date="2016-06" db="EMBL/GenBank/DDBJ databases">
        <title>Parallel loss of symbiosis genes in relatives of nitrogen-fixing non-legume Parasponia.</title>
        <authorList>
            <person name="Van Velzen R."/>
            <person name="Holmer R."/>
            <person name="Bu F."/>
            <person name="Rutten L."/>
            <person name="Van Zeijl A."/>
            <person name="Liu W."/>
            <person name="Santuari L."/>
            <person name="Cao Q."/>
            <person name="Sharma T."/>
            <person name="Shen D."/>
            <person name="Roswanjaya Y."/>
            <person name="Wardhani T."/>
            <person name="Kalhor M.S."/>
            <person name="Jansen J."/>
            <person name="Van den Hoogen J."/>
            <person name="Gungor B."/>
            <person name="Hartog M."/>
            <person name="Hontelez J."/>
            <person name="Verver J."/>
            <person name="Yang W.-C."/>
            <person name="Schijlen E."/>
            <person name="Repin R."/>
            <person name="Schilthuizen M."/>
            <person name="Schranz E."/>
            <person name="Heidstra R."/>
            <person name="Miyata K."/>
            <person name="Fedorova E."/>
            <person name="Kohlen W."/>
            <person name="Bisseling T."/>
            <person name="Smit S."/>
            <person name="Geurts R."/>
        </authorList>
    </citation>
    <scope>NUCLEOTIDE SEQUENCE [LARGE SCALE GENOMIC DNA]</scope>
    <source>
        <strain evidence="10">cv. WU1-14</strain>
    </source>
</reference>
<keyword evidence="10" id="KW-1185">Reference proteome</keyword>
<evidence type="ECO:0000256" key="1">
    <source>
        <dbReference type="ARBA" id="ARBA00005201"/>
    </source>
</evidence>
<accession>A0A2P5DCH2</accession>
<dbReference type="PANTHER" id="PTHR22749:SF6">
    <property type="entry name" value="RIBOFLAVIN KINASE"/>
    <property type="match status" value="1"/>
</dbReference>
<dbReference type="AlphaFoldDB" id="A0A2P5DCH2"/>
<evidence type="ECO:0000259" key="8">
    <source>
        <dbReference type="Pfam" id="PF01687"/>
    </source>
</evidence>
<dbReference type="InterPro" id="IPR023465">
    <property type="entry name" value="Riboflavin_kinase_dom_sf"/>
</dbReference>
<dbReference type="Proteomes" id="UP000237105">
    <property type="component" value="Unassembled WGS sequence"/>
</dbReference>
<dbReference type="SUPFAM" id="SSF82114">
    <property type="entry name" value="Riboflavin kinase-like"/>
    <property type="match status" value="1"/>
</dbReference>
<evidence type="ECO:0000256" key="3">
    <source>
        <dbReference type="ARBA" id="ARBA00022630"/>
    </source>
</evidence>
<dbReference type="PANTHER" id="PTHR22749">
    <property type="entry name" value="RIBOFLAVIN KINASE/FMN ADENYLYLTRANSFERASE"/>
    <property type="match status" value="1"/>
</dbReference>
<name>A0A2P5DCH2_PARAD</name>
<keyword evidence="3" id="KW-0285">Flavoprotein</keyword>
<feature type="domain" description="Riboflavin kinase" evidence="8">
    <location>
        <begin position="5"/>
        <end position="44"/>
    </location>
</feature>
<keyword evidence="4" id="KW-0288">FMN</keyword>
<dbReference type="GO" id="GO:0005524">
    <property type="term" value="F:ATP binding"/>
    <property type="evidence" value="ECO:0007669"/>
    <property type="project" value="UniProtKB-KW"/>
</dbReference>
<keyword evidence="6" id="KW-0547">Nucleotide-binding</keyword>
<protein>
    <recommendedName>
        <fullName evidence="2">riboflavin kinase</fullName>
        <ecNumber evidence="2">2.7.1.26</ecNumber>
    </recommendedName>
</protein>
<dbReference type="GO" id="GO:0009398">
    <property type="term" value="P:FMN biosynthetic process"/>
    <property type="evidence" value="ECO:0007669"/>
    <property type="project" value="UniProtKB-UniPathway"/>
</dbReference>
<dbReference type="GO" id="GO:0008531">
    <property type="term" value="F:riboflavin kinase activity"/>
    <property type="evidence" value="ECO:0007669"/>
    <property type="project" value="UniProtKB-EC"/>
</dbReference>
<gene>
    <name evidence="9" type="ORF">PanWU01x14_076600</name>
</gene>
<evidence type="ECO:0000313" key="9">
    <source>
        <dbReference type="EMBL" id="PON70950.1"/>
    </source>
</evidence>
<dbReference type="EMBL" id="JXTB01000047">
    <property type="protein sequence ID" value="PON70950.1"/>
    <property type="molecule type" value="Genomic_DNA"/>
</dbReference>